<accession>A0A8J2S7B9</accession>
<keyword evidence="10" id="KW-1185">Reference proteome</keyword>
<gene>
    <name evidence="9" type="ORF">PECAL_1P19040</name>
</gene>
<evidence type="ECO:0000313" key="9">
    <source>
        <dbReference type="EMBL" id="CAH0365463.1"/>
    </source>
</evidence>
<dbReference type="InterPro" id="IPR001585">
    <property type="entry name" value="TAL/FSA"/>
</dbReference>
<dbReference type="EC" id="2.2.1.2" evidence="3 7"/>
<dbReference type="InterPro" id="IPR004730">
    <property type="entry name" value="Transaldolase_1"/>
</dbReference>
<dbReference type="InterPro" id="IPR013785">
    <property type="entry name" value="Aldolase_TIM"/>
</dbReference>
<dbReference type="EMBL" id="CAKKNE010000001">
    <property type="protein sequence ID" value="CAH0365463.1"/>
    <property type="molecule type" value="Genomic_DNA"/>
</dbReference>
<organism evidence="9 10">
    <name type="scientific">Pelagomonas calceolata</name>
    <dbReference type="NCBI Taxonomy" id="35677"/>
    <lineage>
        <taxon>Eukaryota</taxon>
        <taxon>Sar</taxon>
        <taxon>Stramenopiles</taxon>
        <taxon>Ochrophyta</taxon>
        <taxon>Pelagophyceae</taxon>
        <taxon>Pelagomonadales</taxon>
        <taxon>Pelagomonadaceae</taxon>
        <taxon>Pelagomonas</taxon>
    </lineage>
</organism>
<keyword evidence="6" id="KW-0704">Schiff base</keyword>
<comment type="caution">
    <text evidence="9">The sequence shown here is derived from an EMBL/GenBank/DDBJ whole genome shotgun (WGS) entry which is preliminary data.</text>
</comment>
<dbReference type="UniPathway" id="UPA00115">
    <property type="reaction ID" value="UER00414"/>
</dbReference>
<name>A0A8J2S7B9_9STRA</name>
<protein>
    <recommendedName>
        <fullName evidence="3 7">Transaldolase</fullName>
        <ecNumber evidence="3 7">2.2.1.2</ecNumber>
    </recommendedName>
</protein>
<keyword evidence="5 7" id="KW-0570">Pentose shunt</keyword>
<keyword evidence="4 7" id="KW-0808">Transferase</keyword>
<feature type="chain" id="PRO_5035268227" description="Transaldolase" evidence="8">
    <location>
        <begin position="17"/>
        <end position="368"/>
    </location>
</feature>
<feature type="signal peptide" evidence="8">
    <location>
        <begin position="1"/>
        <end position="16"/>
    </location>
</feature>
<dbReference type="PANTHER" id="PTHR10683">
    <property type="entry name" value="TRANSALDOLASE"/>
    <property type="match status" value="1"/>
</dbReference>
<dbReference type="Pfam" id="PF00923">
    <property type="entry name" value="TAL_FSA"/>
    <property type="match status" value="1"/>
</dbReference>
<dbReference type="PANTHER" id="PTHR10683:SF18">
    <property type="entry name" value="TRANSALDOLASE"/>
    <property type="match status" value="1"/>
</dbReference>
<evidence type="ECO:0000256" key="5">
    <source>
        <dbReference type="ARBA" id="ARBA00023126"/>
    </source>
</evidence>
<evidence type="ECO:0000256" key="2">
    <source>
        <dbReference type="ARBA" id="ARBA00008012"/>
    </source>
</evidence>
<dbReference type="GO" id="GO:0006098">
    <property type="term" value="P:pentose-phosphate shunt"/>
    <property type="evidence" value="ECO:0007669"/>
    <property type="project" value="UniProtKB-UniPathway"/>
</dbReference>
<evidence type="ECO:0000256" key="8">
    <source>
        <dbReference type="SAM" id="SignalP"/>
    </source>
</evidence>
<comment type="pathway">
    <text evidence="1 7">Carbohydrate degradation; pentose phosphate pathway; D-glyceraldehyde 3-phosphate and beta-D-fructose 6-phosphate from D-ribose 5-phosphate and D-xylulose 5-phosphate (non-oxidative stage): step 2/3.</text>
</comment>
<evidence type="ECO:0000256" key="3">
    <source>
        <dbReference type="ARBA" id="ARBA00013151"/>
    </source>
</evidence>
<evidence type="ECO:0000313" key="10">
    <source>
        <dbReference type="Proteomes" id="UP000789595"/>
    </source>
</evidence>
<dbReference type="GO" id="GO:0005737">
    <property type="term" value="C:cytoplasm"/>
    <property type="evidence" value="ECO:0007669"/>
    <property type="project" value="InterPro"/>
</dbReference>
<comment type="catalytic activity">
    <reaction evidence="7">
        <text>D-sedoheptulose 7-phosphate + D-glyceraldehyde 3-phosphate = D-erythrose 4-phosphate + beta-D-fructose 6-phosphate</text>
        <dbReference type="Rhea" id="RHEA:17053"/>
        <dbReference type="ChEBI" id="CHEBI:16897"/>
        <dbReference type="ChEBI" id="CHEBI:57483"/>
        <dbReference type="ChEBI" id="CHEBI:57634"/>
        <dbReference type="ChEBI" id="CHEBI:59776"/>
        <dbReference type="EC" id="2.2.1.2"/>
    </reaction>
</comment>
<evidence type="ECO:0000256" key="1">
    <source>
        <dbReference type="ARBA" id="ARBA00004857"/>
    </source>
</evidence>
<comment type="similarity">
    <text evidence="2">Belongs to the transaldolase family. Type 1 subfamily.</text>
</comment>
<dbReference type="GO" id="GO:0004801">
    <property type="term" value="F:transaldolase activity"/>
    <property type="evidence" value="ECO:0007669"/>
    <property type="project" value="UniProtKB-EC"/>
</dbReference>
<dbReference type="Proteomes" id="UP000789595">
    <property type="component" value="Unassembled WGS sequence"/>
</dbReference>
<dbReference type="OrthoDB" id="2015515at2759"/>
<dbReference type="SUPFAM" id="SSF51569">
    <property type="entry name" value="Aldolase"/>
    <property type="match status" value="1"/>
</dbReference>
<dbReference type="Gene3D" id="3.20.20.70">
    <property type="entry name" value="Aldolase class I"/>
    <property type="match status" value="1"/>
</dbReference>
<comment type="function">
    <text evidence="7">Catalyzes the rate-limiting step of the non-oxidative phase in the pentose phosphate pathway. Catalyzes the reversible conversion of sedheptulose-7-phosphate and D-glyceraldehyde 3-phosphate into erythrose-4-phosphate and beta-D-fructose 6-phosphate.</text>
</comment>
<evidence type="ECO:0000256" key="4">
    <source>
        <dbReference type="ARBA" id="ARBA00022679"/>
    </source>
</evidence>
<evidence type="ECO:0000256" key="7">
    <source>
        <dbReference type="RuleBase" id="RU000501"/>
    </source>
</evidence>
<dbReference type="GO" id="GO:0005975">
    <property type="term" value="P:carbohydrate metabolic process"/>
    <property type="evidence" value="ECO:0007669"/>
    <property type="project" value="InterPro"/>
</dbReference>
<reference evidence="9" key="1">
    <citation type="submission" date="2021-11" db="EMBL/GenBank/DDBJ databases">
        <authorList>
            <consortium name="Genoscope - CEA"/>
            <person name="William W."/>
        </authorList>
    </citation>
    <scope>NUCLEOTIDE SEQUENCE</scope>
</reference>
<evidence type="ECO:0000256" key="6">
    <source>
        <dbReference type="ARBA" id="ARBA00023270"/>
    </source>
</evidence>
<dbReference type="InterPro" id="IPR018225">
    <property type="entry name" value="Transaldolase_AS"/>
</dbReference>
<proteinExistence type="inferred from homology"/>
<keyword evidence="8" id="KW-0732">Signal</keyword>
<dbReference type="AlphaFoldDB" id="A0A8J2S7B9"/>
<dbReference type="PROSITE" id="PS00958">
    <property type="entry name" value="TRANSALDOLASE_2"/>
    <property type="match status" value="1"/>
</dbReference>
<dbReference type="CDD" id="cd00957">
    <property type="entry name" value="Transaldolase_TalAB"/>
    <property type="match status" value="1"/>
</dbReference>
<sequence>MAPLLRCLVITTTVLALQAPRTLRPKTLRQATQLEQLAEQTVLSIDTGDLNIIEQYAKGGLISDATTNPLFVAQAGTSGDARYVAFVDKAIAYAKANSGGDDVVSLAMDRLAVELGLEIVKLVPGYVSTEVDIRASFDTEESVRRARRIIAMYEAEGVDRSRVLVKLAGTWEGIEAARILERDGITCNITLIFGFAQGVAAAQAGARLISPFPGRVKDWHAANGGAPTYEPDEDPGVVVVRRIYEYYKKHGHGTICMPASWRPSRGTSDPSYAVDEILALAGTYLCTDRMTIPPPLLELLASSDEPVPRKLEPARAAAACADAELVYDESSFRLAMNADLAATTKLAEGINAFIGETAKLQAAIEAKV</sequence>